<sequence>MKGQRIIHICRRVRAVDAESITSTTHADEQEWTGVRMHEHAAIVMDDGRRTPDGRSSPPLDLPATRAKPPRPPLQNGRHSPPTEPPLPVNGAVEEVFRNGHAPRLNGSLDCLLDLGYDDDFNEEPSEVDRVLGLADAPPQDGMELYIQENHHLLPAAVEDGHVEPVVAEQTDLGEDQGDFIEPDMPKAFRSYSSSHDSIAHSSSSSEDLVDNPVQHDLPVPNCIEKELSAYSPVPKELLSRTINNNNNEPPRLLGVSDRRARLSVSSDAANNSCSPCEELSFICSEDLESPDCVQCQRSRRSPPSSSSSSSGRPPLRSRRSLDDEALWDAAWDRDPTARTMSLPYSLGGSGLRDQRLGDLYDPPTTVNTQWLQHMTKSLDEDFFTTLLQQRPQISDEASSDACKSRRPPAHREQMLLYNRFLHDYLLTQLRDPHDSWWYQPSPEEERDIDRVMLWSEFQAYCSALSQIGVSACGATALLNVLKFLDWDVDPDEVNRCVQTRTRAEDAPLGEYLLSRSVAGTTAECLVSAVDQLTDGQVVAKFFHFFPSRDICVRQWLAHWMKRGAVAVATLNLQTAVIEGQDIPDAWHHQMVYGVSPKGIYLTNPQQLVKASVFSQQISSDSVLLVRRKDVVSRWNDQTDLSILGSVPDPLWHRLNVLGQVVNMLREEAASTSSTSTSSSSSGHVSSHITIPAAYKSGITLFMRSTNSALNELLADPLSNPPRKYLETEIF</sequence>
<feature type="compositionally biased region" description="Low complexity" evidence="1">
    <location>
        <begin position="191"/>
        <end position="206"/>
    </location>
</feature>
<dbReference type="AlphaFoldDB" id="R7UAS6"/>
<accession>R7UAS6</accession>
<reference evidence="4" key="1">
    <citation type="submission" date="2012-12" db="EMBL/GenBank/DDBJ databases">
        <authorList>
            <person name="Hellsten U."/>
            <person name="Grimwood J."/>
            <person name="Chapman J.A."/>
            <person name="Shapiro H."/>
            <person name="Aerts A."/>
            <person name="Otillar R.P."/>
            <person name="Terry A.Y."/>
            <person name="Boore J.L."/>
            <person name="Simakov O."/>
            <person name="Marletaz F."/>
            <person name="Cho S.-J."/>
            <person name="Edsinger-Gonzales E."/>
            <person name="Havlak P."/>
            <person name="Kuo D.-H."/>
            <person name="Larsson T."/>
            <person name="Lv J."/>
            <person name="Arendt D."/>
            <person name="Savage R."/>
            <person name="Osoegawa K."/>
            <person name="de Jong P."/>
            <person name="Lindberg D.R."/>
            <person name="Seaver E.C."/>
            <person name="Weisblat D.A."/>
            <person name="Putnam N.H."/>
            <person name="Grigoriev I.V."/>
            <person name="Rokhsar D.S."/>
        </authorList>
    </citation>
    <scope>NUCLEOTIDE SEQUENCE</scope>
    <source>
        <strain evidence="4">I ESC-2004</strain>
    </source>
</reference>
<evidence type="ECO:0000313" key="4">
    <source>
        <dbReference type="Proteomes" id="UP000014760"/>
    </source>
</evidence>
<keyword evidence="4" id="KW-1185">Reference proteome</keyword>
<feature type="compositionally biased region" description="Low complexity" evidence="1">
    <location>
        <begin position="302"/>
        <end position="315"/>
    </location>
</feature>
<dbReference type="HOGENOM" id="CLU_379102_0_0_1"/>
<dbReference type="EMBL" id="AMQN01008546">
    <property type="status" value="NOT_ANNOTATED_CDS"/>
    <property type="molecule type" value="Genomic_DNA"/>
</dbReference>
<evidence type="ECO:0000313" key="2">
    <source>
        <dbReference type="EMBL" id="ELU03241.1"/>
    </source>
</evidence>
<feature type="region of interest" description="Disordered" evidence="1">
    <location>
        <begin position="43"/>
        <end position="88"/>
    </location>
</feature>
<proteinExistence type="predicted"/>
<reference evidence="3" key="3">
    <citation type="submission" date="2015-06" db="UniProtKB">
        <authorList>
            <consortium name="EnsemblMetazoa"/>
        </authorList>
    </citation>
    <scope>IDENTIFICATION</scope>
</reference>
<feature type="region of interest" description="Disordered" evidence="1">
    <location>
        <begin position="191"/>
        <end position="212"/>
    </location>
</feature>
<dbReference type="EMBL" id="KB303371">
    <property type="protein sequence ID" value="ELU03241.1"/>
    <property type="molecule type" value="Genomic_DNA"/>
</dbReference>
<name>R7UAS6_CAPTE</name>
<protein>
    <submittedName>
        <fullName evidence="2 3">Uncharacterized protein</fullName>
    </submittedName>
</protein>
<feature type="region of interest" description="Disordered" evidence="1">
    <location>
        <begin position="295"/>
        <end position="320"/>
    </location>
</feature>
<dbReference type="OrthoDB" id="10064600at2759"/>
<organism evidence="2">
    <name type="scientific">Capitella teleta</name>
    <name type="common">Polychaete worm</name>
    <dbReference type="NCBI Taxonomy" id="283909"/>
    <lineage>
        <taxon>Eukaryota</taxon>
        <taxon>Metazoa</taxon>
        <taxon>Spiralia</taxon>
        <taxon>Lophotrochozoa</taxon>
        <taxon>Annelida</taxon>
        <taxon>Polychaeta</taxon>
        <taxon>Sedentaria</taxon>
        <taxon>Scolecida</taxon>
        <taxon>Capitellidae</taxon>
        <taxon>Capitella</taxon>
    </lineage>
</organism>
<evidence type="ECO:0000313" key="3">
    <source>
        <dbReference type="EnsemblMetazoa" id="CapteP227029"/>
    </source>
</evidence>
<evidence type="ECO:0000256" key="1">
    <source>
        <dbReference type="SAM" id="MobiDB-lite"/>
    </source>
</evidence>
<dbReference type="EnsemblMetazoa" id="CapteT227029">
    <property type="protein sequence ID" value="CapteP227029"/>
    <property type="gene ID" value="CapteG227029"/>
</dbReference>
<dbReference type="Proteomes" id="UP000014760">
    <property type="component" value="Unassembled WGS sequence"/>
</dbReference>
<gene>
    <name evidence="2" type="ORF">CAPTEDRAFT_227029</name>
</gene>
<feature type="compositionally biased region" description="Basic and acidic residues" evidence="1">
    <location>
        <begin position="43"/>
        <end position="53"/>
    </location>
</feature>
<reference evidence="2 4" key="2">
    <citation type="journal article" date="2013" name="Nature">
        <title>Insights into bilaterian evolution from three spiralian genomes.</title>
        <authorList>
            <person name="Simakov O."/>
            <person name="Marletaz F."/>
            <person name="Cho S.J."/>
            <person name="Edsinger-Gonzales E."/>
            <person name="Havlak P."/>
            <person name="Hellsten U."/>
            <person name="Kuo D.H."/>
            <person name="Larsson T."/>
            <person name="Lv J."/>
            <person name="Arendt D."/>
            <person name="Savage R."/>
            <person name="Osoegawa K."/>
            <person name="de Jong P."/>
            <person name="Grimwood J."/>
            <person name="Chapman J.A."/>
            <person name="Shapiro H."/>
            <person name="Aerts A."/>
            <person name="Otillar R.P."/>
            <person name="Terry A.Y."/>
            <person name="Boore J.L."/>
            <person name="Grigoriev I.V."/>
            <person name="Lindberg D.R."/>
            <person name="Seaver E.C."/>
            <person name="Weisblat D.A."/>
            <person name="Putnam N.H."/>
            <person name="Rokhsar D.S."/>
        </authorList>
    </citation>
    <scope>NUCLEOTIDE SEQUENCE</scope>
    <source>
        <strain evidence="2 4">I ESC-2004</strain>
    </source>
</reference>